<dbReference type="Proteomes" id="UP000317638">
    <property type="component" value="Unassembled WGS sequence"/>
</dbReference>
<dbReference type="InterPro" id="IPR017045">
    <property type="entry name" value="Malt_Pase/Glycosyl_Hdrlase"/>
</dbReference>
<comment type="caution">
    <text evidence="9">The sequence shown here is derived from an EMBL/GenBank/DDBJ whole genome shotgun (WGS) entry which is preliminary data.</text>
</comment>
<dbReference type="EMBL" id="VKKG01000002">
    <property type="protein sequence ID" value="TRY18733.1"/>
    <property type="molecule type" value="Genomic_DNA"/>
</dbReference>
<dbReference type="InterPro" id="IPR037018">
    <property type="entry name" value="GH65_N"/>
</dbReference>
<feature type="domain" description="Glycoside hydrolase family 65 N-terminal" evidence="8">
    <location>
        <begin position="21"/>
        <end position="270"/>
    </location>
</feature>
<dbReference type="PANTHER" id="PTHR11051">
    <property type="entry name" value="GLYCOSYL HYDROLASE-RELATED"/>
    <property type="match status" value="1"/>
</dbReference>
<dbReference type="InterPro" id="IPR012341">
    <property type="entry name" value="6hp_glycosidase-like_sf"/>
</dbReference>
<dbReference type="GO" id="GO:0030246">
    <property type="term" value="F:carbohydrate binding"/>
    <property type="evidence" value="ECO:0007669"/>
    <property type="project" value="InterPro"/>
</dbReference>
<feature type="domain" description="Glycoside hydrolase family 65 C-terminal" evidence="7">
    <location>
        <begin position="686"/>
        <end position="748"/>
    </location>
</feature>
<dbReference type="OrthoDB" id="9816160at2"/>
<evidence type="ECO:0000256" key="2">
    <source>
        <dbReference type="ARBA" id="ARBA00023295"/>
    </source>
</evidence>
<evidence type="ECO:0000313" key="9">
    <source>
        <dbReference type="EMBL" id="TRY18733.1"/>
    </source>
</evidence>
<reference evidence="9 10" key="1">
    <citation type="submission" date="2019-07" db="EMBL/GenBank/DDBJ databases">
        <authorList>
            <person name="Zhou L.-Y."/>
        </authorList>
    </citation>
    <scope>NUCLEOTIDE SEQUENCE [LARGE SCALE GENOMIC DNA]</scope>
    <source>
        <strain evidence="9 10">YIM 101269</strain>
    </source>
</reference>
<dbReference type="Pfam" id="PF03633">
    <property type="entry name" value="Glyco_hydro_65C"/>
    <property type="match status" value="1"/>
</dbReference>
<evidence type="ECO:0000259" key="7">
    <source>
        <dbReference type="Pfam" id="PF03633"/>
    </source>
</evidence>
<keyword evidence="9" id="KW-0378">Hydrolase</keyword>
<dbReference type="Gene3D" id="2.60.420.10">
    <property type="entry name" value="Maltose phosphorylase, domain 3"/>
    <property type="match status" value="1"/>
</dbReference>
<protein>
    <submittedName>
        <fullName evidence="9">Glycoside hydrolase family 65 protein</fullName>
    </submittedName>
</protein>
<dbReference type="RefSeq" id="WP_143937625.1">
    <property type="nucleotide sequence ID" value="NZ_VKKG01000002.1"/>
</dbReference>
<gene>
    <name evidence="9" type="ORF">FOJ82_06350</name>
</gene>
<feature type="binding site" evidence="4">
    <location>
        <begin position="360"/>
        <end position="361"/>
    </location>
    <ligand>
        <name>substrate</name>
    </ligand>
</feature>
<evidence type="ECO:0000256" key="4">
    <source>
        <dbReference type="PIRSR" id="PIRSR036289-51"/>
    </source>
</evidence>
<dbReference type="SUPFAM" id="SSF48208">
    <property type="entry name" value="Six-hairpin glycosidases"/>
    <property type="match status" value="1"/>
</dbReference>
<dbReference type="GO" id="GO:0016757">
    <property type="term" value="F:glycosyltransferase activity"/>
    <property type="evidence" value="ECO:0007669"/>
    <property type="project" value="UniProtKB-ARBA"/>
</dbReference>
<dbReference type="Pfam" id="PF03632">
    <property type="entry name" value="Glyco_hydro_65m"/>
    <property type="match status" value="1"/>
</dbReference>
<keyword evidence="10" id="KW-1185">Reference proteome</keyword>
<feature type="region of interest" description="Disordered" evidence="5">
    <location>
        <begin position="750"/>
        <end position="778"/>
    </location>
</feature>
<feature type="domain" description="Glycoside hydrolase family 65 central catalytic" evidence="6">
    <location>
        <begin position="326"/>
        <end position="676"/>
    </location>
</feature>
<evidence type="ECO:0000259" key="8">
    <source>
        <dbReference type="Pfam" id="PF03636"/>
    </source>
</evidence>
<keyword evidence="2" id="KW-0326">Glycosidase</keyword>
<evidence type="ECO:0000256" key="1">
    <source>
        <dbReference type="ARBA" id="ARBA00006768"/>
    </source>
</evidence>
<dbReference type="InterPro" id="IPR008928">
    <property type="entry name" value="6-hairpin_glycosidase_sf"/>
</dbReference>
<dbReference type="SUPFAM" id="SSF74650">
    <property type="entry name" value="Galactose mutarotase-like"/>
    <property type="match status" value="1"/>
</dbReference>
<dbReference type="PIRSF" id="PIRSF036289">
    <property type="entry name" value="Glycosyl_hydrolase_malt_phosph"/>
    <property type="match status" value="1"/>
</dbReference>
<dbReference type="InterPro" id="IPR005195">
    <property type="entry name" value="Glyco_hydro_65_M"/>
</dbReference>
<feature type="binding site" evidence="4">
    <location>
        <begin position="589"/>
        <end position="590"/>
    </location>
    <ligand>
        <name>substrate</name>
    </ligand>
</feature>
<dbReference type="AlphaFoldDB" id="A0A553K1Z9"/>
<accession>A0A553K1Z9</accession>
<feature type="active site" description="Proton donor" evidence="3">
    <location>
        <position position="486"/>
    </location>
</feature>
<evidence type="ECO:0000256" key="5">
    <source>
        <dbReference type="SAM" id="MobiDB-lite"/>
    </source>
</evidence>
<proteinExistence type="inferred from homology"/>
<dbReference type="InterPro" id="IPR011013">
    <property type="entry name" value="Gal_mutarotase_sf_dom"/>
</dbReference>
<sequence length="778" mass="85371">MVAPRIDVDPWRIREASVALDAMGVSESVFSLSNGYLGIRGTLDEIEPHGFRGTFLAGVFETHPLSYPEPGYGLPEEGQAMIAVADGTPIRLAVDGEPLDVRTIDPVTHRRTLDLRTGVLERHLVWRTASGTTMELRSERLVSLRERSVSVIRYRVRALDGTAHVTVRSELVLGASPPEVDSDDPRVAEALDDPFEVLEVSNDDTGGVLSAVTRRTGIRVGAAAQHLVTGATDVRTESVSEDHVVTTVVTELEEGEPLELVKVIGHVWSRDTGNDSLLESARTVVDSGVDKGWDALVADQREALDQWWTCADVEVEGDAELQQAMRYNLFVLHTSTACISRAPLGAKGLTGLGYSGHTFWDIEGFVAPALTLLHPDAAARLLAWRASTLDAARERAGVLDLKGATFAWRTIDGHETSAYWPASTAAMHVNADVSRALWLHSHVTGASLVGTRGLEILVETARLWMSMGHDDEAGGWHLFGMTGPDEYTGVVDDNVFTNLMARRNLVRAADACAAEPEEAARLGVVDDDVAAWRAAAAAVHVPWDPDRRVHPMNTNFTTYREWRFEDKQDSYPVQDHQHYAKFYRRQVVKQADLVLALWWCREDFTDEEVARDLDYYEARTVRDSSLSASVQAVVCARAQHPDLALRYLRESTLVDLRDLQGDTDKGLHLASVGGSWLALACGLGGLREDHEELELAPLLPSRLTRIRFRVTWRGRLLLVDTTRSGTTITMLRGDAPVDVIVDGARLRVGPDAPAEAGLRQPDPLLPEPSQPAGRAPNA</sequence>
<dbReference type="Pfam" id="PF03636">
    <property type="entry name" value="Glyco_hydro_65N"/>
    <property type="match status" value="1"/>
</dbReference>
<name>A0A553K1Z9_9ACTN</name>
<evidence type="ECO:0000259" key="6">
    <source>
        <dbReference type="Pfam" id="PF03632"/>
    </source>
</evidence>
<dbReference type="InterPro" id="IPR005194">
    <property type="entry name" value="Glyco_hydro_65_C"/>
</dbReference>
<dbReference type="PANTHER" id="PTHR11051:SF13">
    <property type="entry name" value="GLYCOSYL TRANSFERASE"/>
    <property type="match status" value="1"/>
</dbReference>
<organism evidence="9 10">
    <name type="scientific">Tessaracoccus rhinocerotis</name>
    <dbReference type="NCBI Taxonomy" id="1689449"/>
    <lineage>
        <taxon>Bacteria</taxon>
        <taxon>Bacillati</taxon>
        <taxon>Actinomycetota</taxon>
        <taxon>Actinomycetes</taxon>
        <taxon>Propionibacteriales</taxon>
        <taxon>Propionibacteriaceae</taxon>
        <taxon>Tessaracoccus</taxon>
    </lineage>
</organism>
<comment type="similarity">
    <text evidence="1">Belongs to the glycosyl hydrolase 65 family.</text>
</comment>
<dbReference type="InterPro" id="IPR005196">
    <property type="entry name" value="Glyco_hydro_65_N"/>
</dbReference>
<evidence type="ECO:0000313" key="10">
    <source>
        <dbReference type="Proteomes" id="UP000317638"/>
    </source>
</evidence>
<dbReference type="GO" id="GO:0004553">
    <property type="term" value="F:hydrolase activity, hydrolyzing O-glycosyl compounds"/>
    <property type="evidence" value="ECO:0007669"/>
    <property type="project" value="TreeGrafter"/>
</dbReference>
<dbReference type="Gene3D" id="1.50.10.10">
    <property type="match status" value="1"/>
</dbReference>
<evidence type="ECO:0000256" key="3">
    <source>
        <dbReference type="PIRSR" id="PIRSR036289-50"/>
    </source>
</evidence>
<dbReference type="Gene3D" id="2.70.98.40">
    <property type="entry name" value="Glycoside hydrolase, family 65, N-terminal domain"/>
    <property type="match status" value="1"/>
</dbReference>
<dbReference type="GO" id="GO:0005975">
    <property type="term" value="P:carbohydrate metabolic process"/>
    <property type="evidence" value="ECO:0007669"/>
    <property type="project" value="InterPro"/>
</dbReference>